<evidence type="ECO:0000313" key="1">
    <source>
        <dbReference type="EMBL" id="GJM54740.1"/>
    </source>
</evidence>
<dbReference type="Proteomes" id="UP001055025">
    <property type="component" value="Unassembled WGS sequence"/>
</dbReference>
<dbReference type="EMBL" id="BQKC01000001">
    <property type="protein sequence ID" value="GJM54740.1"/>
    <property type="molecule type" value="Genomic_DNA"/>
</dbReference>
<dbReference type="RefSeq" id="WP_135978111.1">
    <property type="nucleotide sequence ID" value="NZ_BQKC01000001.1"/>
</dbReference>
<evidence type="ECO:0000313" key="2">
    <source>
        <dbReference type="Proteomes" id="UP001055025"/>
    </source>
</evidence>
<dbReference type="AlphaFoldDB" id="A0AAV5AYP9"/>
<dbReference type="InterPro" id="IPR025530">
    <property type="entry name" value="DUF4417"/>
</dbReference>
<evidence type="ECO:0008006" key="3">
    <source>
        <dbReference type="Google" id="ProtNLM"/>
    </source>
</evidence>
<comment type="caution">
    <text evidence="1">The sequence shown here is derived from an EMBL/GenBank/DDBJ whole genome shotgun (WGS) entry which is preliminary data.</text>
</comment>
<keyword evidence="2" id="KW-1185">Reference proteome</keyword>
<accession>A0AAV5AYP9</accession>
<name>A0AAV5AYP9_9ACTN</name>
<proteinExistence type="predicted"/>
<protein>
    <recommendedName>
        <fullName evidence="3">DUF4417 domain-containing protein</fullName>
    </recommendedName>
</protein>
<organism evidence="1 2">
    <name type="scientific">Granulimonas faecalis</name>
    <dbReference type="NCBI Taxonomy" id="2894155"/>
    <lineage>
        <taxon>Bacteria</taxon>
        <taxon>Bacillati</taxon>
        <taxon>Actinomycetota</taxon>
        <taxon>Coriobacteriia</taxon>
        <taxon>Coriobacteriales</taxon>
        <taxon>Kribbibacteriaceae</taxon>
        <taxon>Granulimonas</taxon>
    </lineage>
</organism>
<gene>
    <name evidence="1" type="ORF">ATOP_03950</name>
</gene>
<dbReference type="Pfam" id="PF14386">
    <property type="entry name" value="DUF4417"/>
    <property type="match status" value="1"/>
</dbReference>
<sequence length="225" mass="25765">MYGNLAPYDVFNASLLTGADYEGPLELPVIMPSRLIPESLTPFTRARAQKTGLENSCIHFFEHDVKFRCVWRNPMRYLPLFRRCRAVIGPDFSMYRNMPAGMQQWSCFKSRTISYWLQHEGVEVIPNVRVSDERSLDWVFDGLPRNSVIAMSTVGCCKHRDDRRYIRLAVEKTVDVLRPSTIIVYGAAPDGLFIAAHKAGVPIKHFDSQFALSHKRGQEVRNGDR</sequence>
<reference evidence="1" key="1">
    <citation type="journal article" date="2022" name="Int. J. Syst. Evol. Microbiol.">
        <title>Granulimonas faecalis gen. nov., sp. nov., and Leptogranulimonas caecicola gen. nov., sp. nov., novel lactate-producing Atopobiaceae bacteria isolated from mouse intestines, and an emended description of the family Atopobiaceae.</title>
        <authorList>
            <person name="Morinaga K."/>
            <person name="Kusada H."/>
            <person name="Sakamoto S."/>
            <person name="Murakami T."/>
            <person name="Toyoda A."/>
            <person name="Mori H."/>
            <person name="Meng X.Y."/>
            <person name="Takashino M."/>
            <person name="Murotomi K."/>
            <person name="Tamaki H."/>
        </authorList>
    </citation>
    <scope>NUCLEOTIDE SEQUENCE</scope>
    <source>
        <strain evidence="1">OPF53</strain>
    </source>
</reference>